<comment type="caution">
    <text evidence="1">The sequence shown here is derived from an EMBL/GenBank/DDBJ whole genome shotgun (WGS) entry which is preliminary data.</text>
</comment>
<protein>
    <submittedName>
        <fullName evidence="1">Uncharacterized protein</fullName>
    </submittedName>
</protein>
<keyword evidence="2" id="KW-1185">Reference proteome</keyword>
<accession>A0ABP1S303</accession>
<organism evidence="1 2">
    <name type="scientific">Orchesella dallaii</name>
    <dbReference type="NCBI Taxonomy" id="48710"/>
    <lineage>
        <taxon>Eukaryota</taxon>
        <taxon>Metazoa</taxon>
        <taxon>Ecdysozoa</taxon>
        <taxon>Arthropoda</taxon>
        <taxon>Hexapoda</taxon>
        <taxon>Collembola</taxon>
        <taxon>Entomobryomorpha</taxon>
        <taxon>Entomobryoidea</taxon>
        <taxon>Orchesellidae</taxon>
        <taxon>Orchesellinae</taxon>
        <taxon>Orchesella</taxon>
    </lineage>
</organism>
<dbReference type="EMBL" id="CAXLJM020000150">
    <property type="protein sequence ID" value="CAL8142939.1"/>
    <property type="molecule type" value="Genomic_DNA"/>
</dbReference>
<evidence type="ECO:0000313" key="1">
    <source>
        <dbReference type="EMBL" id="CAL8142939.1"/>
    </source>
</evidence>
<proteinExistence type="predicted"/>
<dbReference type="Proteomes" id="UP001642540">
    <property type="component" value="Unassembled WGS sequence"/>
</dbReference>
<gene>
    <name evidence="1" type="ORF">ODALV1_LOCUS29197</name>
</gene>
<sequence length="71" mass="7969">MQGSSGEGGTRVRNPKLASILSIRNVVFSLDPDQHSGKLGRGQVSMRAYLWRRLPSPRICTSTRELDREDK</sequence>
<name>A0ABP1S303_9HEXA</name>
<reference evidence="1 2" key="1">
    <citation type="submission" date="2024-08" db="EMBL/GenBank/DDBJ databases">
        <authorList>
            <person name="Cucini C."/>
            <person name="Frati F."/>
        </authorList>
    </citation>
    <scope>NUCLEOTIDE SEQUENCE [LARGE SCALE GENOMIC DNA]</scope>
</reference>
<evidence type="ECO:0000313" key="2">
    <source>
        <dbReference type="Proteomes" id="UP001642540"/>
    </source>
</evidence>